<comment type="caution">
    <text evidence="1">The sequence shown here is derived from an EMBL/GenBank/DDBJ whole genome shotgun (WGS) entry which is preliminary data.</text>
</comment>
<evidence type="ECO:0000313" key="1">
    <source>
        <dbReference type="EMBL" id="KRX11414.1"/>
    </source>
</evidence>
<keyword evidence="2" id="KW-1185">Reference proteome</keyword>
<proteinExistence type="predicted"/>
<dbReference type="OrthoDB" id="5933576at2759"/>
<dbReference type="Proteomes" id="UP000054630">
    <property type="component" value="Unassembled WGS sequence"/>
</dbReference>
<evidence type="ECO:0000313" key="2">
    <source>
        <dbReference type="Proteomes" id="UP000054630"/>
    </source>
</evidence>
<name>A0A0V0RA81_9BILA</name>
<dbReference type="EMBL" id="JYDL01002287">
    <property type="protein sequence ID" value="KRX11414.1"/>
    <property type="molecule type" value="Genomic_DNA"/>
</dbReference>
<gene>
    <name evidence="1" type="ORF">T07_15241</name>
</gene>
<organism evidence="1 2">
    <name type="scientific">Trichinella nelsoni</name>
    <dbReference type="NCBI Taxonomy" id="6336"/>
    <lineage>
        <taxon>Eukaryota</taxon>
        <taxon>Metazoa</taxon>
        <taxon>Ecdysozoa</taxon>
        <taxon>Nematoda</taxon>
        <taxon>Enoplea</taxon>
        <taxon>Dorylaimia</taxon>
        <taxon>Trichinellida</taxon>
        <taxon>Trichinellidae</taxon>
        <taxon>Trichinella</taxon>
    </lineage>
</organism>
<sequence>MCRGIPKMILLRLRPEFQEYSFIMDTQPHIRLQLLVGK</sequence>
<protein>
    <submittedName>
        <fullName evidence="1">Uncharacterized protein</fullName>
    </submittedName>
</protein>
<accession>A0A0V0RA81</accession>
<reference evidence="1 2" key="1">
    <citation type="submission" date="2015-01" db="EMBL/GenBank/DDBJ databases">
        <title>Evolution of Trichinella species and genotypes.</title>
        <authorList>
            <person name="Korhonen P.K."/>
            <person name="Edoardo P."/>
            <person name="Giuseppe L.R."/>
            <person name="Gasser R.B."/>
        </authorList>
    </citation>
    <scope>NUCLEOTIDE SEQUENCE [LARGE SCALE GENOMIC DNA]</scope>
    <source>
        <strain evidence="1">ISS37</strain>
    </source>
</reference>
<dbReference type="AlphaFoldDB" id="A0A0V0RA81"/>